<protein>
    <submittedName>
        <fullName evidence="1">Uncharacterized protein</fullName>
    </submittedName>
</protein>
<dbReference type="KEGG" id="knv:Pan216_30120"/>
<reference evidence="1 2" key="1">
    <citation type="submission" date="2019-02" db="EMBL/GenBank/DDBJ databases">
        <title>Deep-cultivation of Planctomycetes and their phenomic and genomic characterization uncovers novel biology.</title>
        <authorList>
            <person name="Wiegand S."/>
            <person name="Jogler M."/>
            <person name="Boedeker C."/>
            <person name="Pinto D."/>
            <person name="Vollmers J."/>
            <person name="Rivas-Marin E."/>
            <person name="Kohn T."/>
            <person name="Peeters S.H."/>
            <person name="Heuer A."/>
            <person name="Rast P."/>
            <person name="Oberbeckmann S."/>
            <person name="Bunk B."/>
            <person name="Jeske O."/>
            <person name="Meyerdierks A."/>
            <person name="Storesund J.E."/>
            <person name="Kallscheuer N."/>
            <person name="Luecker S."/>
            <person name="Lage O.M."/>
            <person name="Pohl T."/>
            <person name="Merkel B.J."/>
            <person name="Hornburger P."/>
            <person name="Mueller R.-W."/>
            <person name="Bruemmer F."/>
            <person name="Labrenz M."/>
            <person name="Spormann A.M."/>
            <person name="Op den Camp H."/>
            <person name="Overmann J."/>
            <person name="Amann R."/>
            <person name="Jetten M.S.M."/>
            <person name="Mascher T."/>
            <person name="Medema M.H."/>
            <person name="Devos D.P."/>
            <person name="Kaster A.-K."/>
            <person name="Ovreas L."/>
            <person name="Rohde M."/>
            <person name="Galperin M.Y."/>
            <person name="Jogler C."/>
        </authorList>
    </citation>
    <scope>NUCLEOTIDE SEQUENCE [LARGE SCALE GENOMIC DNA]</scope>
    <source>
        <strain evidence="1 2">Pan216</strain>
    </source>
</reference>
<organism evidence="1 2">
    <name type="scientific">Kolteria novifilia</name>
    <dbReference type="NCBI Taxonomy" id="2527975"/>
    <lineage>
        <taxon>Bacteria</taxon>
        <taxon>Pseudomonadati</taxon>
        <taxon>Planctomycetota</taxon>
        <taxon>Planctomycetia</taxon>
        <taxon>Kolteriales</taxon>
        <taxon>Kolteriaceae</taxon>
        <taxon>Kolteria</taxon>
    </lineage>
</organism>
<accession>A0A518B5A8</accession>
<dbReference type="EMBL" id="CP036279">
    <property type="protein sequence ID" value="QDU62145.1"/>
    <property type="molecule type" value="Genomic_DNA"/>
</dbReference>
<name>A0A518B5A8_9BACT</name>
<dbReference type="RefSeq" id="WP_145258681.1">
    <property type="nucleotide sequence ID" value="NZ_CP036279.1"/>
</dbReference>
<keyword evidence="2" id="KW-1185">Reference proteome</keyword>
<evidence type="ECO:0000313" key="1">
    <source>
        <dbReference type="EMBL" id="QDU62145.1"/>
    </source>
</evidence>
<sequence length="124" mass="13776">MPEQNDFPQFPHTELETCAKLFKAGAIDAEPAKFAWASWVVEGFLLRHVFGSRLPDPHYRPGKDDQFAARMLDDILRPSGTRYESLLLTPGPARCLAAYLARTRAALLDPHDPATVNSLKTKAA</sequence>
<gene>
    <name evidence="1" type="ORF">Pan216_30120</name>
</gene>
<dbReference type="Proteomes" id="UP000317093">
    <property type="component" value="Chromosome"/>
</dbReference>
<proteinExistence type="predicted"/>
<evidence type="ECO:0000313" key="2">
    <source>
        <dbReference type="Proteomes" id="UP000317093"/>
    </source>
</evidence>
<dbReference type="AlphaFoldDB" id="A0A518B5A8"/>